<name>A0A2A2WRP8_9ACTN</name>
<comment type="caution">
    <text evidence="1">The sequence shown here is derived from an EMBL/GenBank/DDBJ whole genome shotgun (WGS) entry which is preliminary data.</text>
</comment>
<dbReference type="OrthoDB" id="4556617at2"/>
<accession>A0A2A2WRP8</accession>
<dbReference type="EMBL" id="NTGA01000012">
    <property type="protein sequence ID" value="PAY23870.1"/>
    <property type="molecule type" value="Genomic_DNA"/>
</dbReference>
<sequence length="198" mass="19596">MSTAFAPDPALLWSASPGASMTSVNITGTSRRSARRLPVTVVATLAATAVASSAALAAPATAHAQGSSEAVVQVLPAPNRLVAWGGSPTGACAGAVSTSLRGDGYPGTASVSWAFAVAGVGPCALTATLSWRNLDTGASGEKVAQIPHPRFSLGVPDPIAHPYDAIISTGSGRVEYRLTTTGGAVAGPIVVDTAAYQG</sequence>
<dbReference type="AlphaFoldDB" id="A0A2A2WRP8"/>
<dbReference type="Proteomes" id="UP000218810">
    <property type="component" value="Unassembled WGS sequence"/>
</dbReference>
<gene>
    <name evidence="1" type="ORF">CEY15_06410</name>
</gene>
<evidence type="ECO:0000313" key="2">
    <source>
        <dbReference type="Proteomes" id="UP000218810"/>
    </source>
</evidence>
<proteinExistence type="predicted"/>
<evidence type="ECO:0000313" key="1">
    <source>
        <dbReference type="EMBL" id="PAY23870.1"/>
    </source>
</evidence>
<protein>
    <submittedName>
        <fullName evidence="1">Uncharacterized protein</fullName>
    </submittedName>
</protein>
<reference evidence="2" key="1">
    <citation type="submission" date="2017-09" db="EMBL/GenBank/DDBJ databases">
        <authorList>
            <person name="Zhang Y."/>
            <person name="Huang X."/>
            <person name="Liu J."/>
            <person name="Lu L."/>
            <person name="Peng K."/>
        </authorList>
    </citation>
    <scope>NUCLEOTIDE SEQUENCE [LARGE SCALE GENOMIC DNA]</scope>
    <source>
        <strain evidence="2">S-XJ-1</strain>
    </source>
</reference>
<organism evidence="1 2">
    <name type="scientific">Dietzia natronolimnaea</name>
    <dbReference type="NCBI Taxonomy" id="161920"/>
    <lineage>
        <taxon>Bacteria</taxon>
        <taxon>Bacillati</taxon>
        <taxon>Actinomycetota</taxon>
        <taxon>Actinomycetes</taxon>
        <taxon>Mycobacteriales</taxon>
        <taxon>Dietziaceae</taxon>
        <taxon>Dietzia</taxon>
    </lineage>
</organism>
<keyword evidence="2" id="KW-1185">Reference proteome</keyword>